<dbReference type="Gene3D" id="3.40.50.300">
    <property type="entry name" value="P-loop containing nucleotide triphosphate hydrolases"/>
    <property type="match status" value="1"/>
</dbReference>
<dbReference type="AlphaFoldDB" id="A0A6M3L3T8"/>
<organism evidence="1">
    <name type="scientific">viral metagenome</name>
    <dbReference type="NCBI Taxonomy" id="1070528"/>
    <lineage>
        <taxon>unclassified sequences</taxon>
        <taxon>metagenomes</taxon>
        <taxon>organismal metagenomes</taxon>
    </lineage>
</organism>
<accession>A0A6M3L3T8</accession>
<name>A0A6M3L3T8_9ZZZZ</name>
<protein>
    <submittedName>
        <fullName evidence="1">Putative terminase</fullName>
    </submittedName>
</protein>
<gene>
    <name evidence="1" type="ORF">MM415B02637_0012</name>
</gene>
<evidence type="ECO:0000313" key="1">
    <source>
        <dbReference type="EMBL" id="QJA88959.1"/>
    </source>
</evidence>
<dbReference type="Gene3D" id="3.30.420.240">
    <property type="match status" value="1"/>
</dbReference>
<dbReference type="EMBL" id="MT142814">
    <property type="protein sequence ID" value="QJA88959.1"/>
    <property type="molecule type" value="Genomic_DNA"/>
</dbReference>
<dbReference type="InterPro" id="IPR027417">
    <property type="entry name" value="P-loop_NTPase"/>
</dbReference>
<reference evidence="1" key="1">
    <citation type="submission" date="2020-03" db="EMBL/GenBank/DDBJ databases">
        <title>The deep terrestrial virosphere.</title>
        <authorList>
            <person name="Holmfeldt K."/>
            <person name="Nilsson E."/>
            <person name="Simone D."/>
            <person name="Lopez-Fernandez M."/>
            <person name="Wu X."/>
            <person name="de Brujin I."/>
            <person name="Lundin D."/>
            <person name="Andersson A."/>
            <person name="Bertilsson S."/>
            <person name="Dopson M."/>
        </authorList>
    </citation>
    <scope>NUCLEOTIDE SEQUENCE</scope>
    <source>
        <strain evidence="1">MM415B02637</strain>
    </source>
</reference>
<proteinExistence type="predicted"/>
<sequence length="505" mass="56850">MDLGVSQKMKMMEALLKIVDKNGKLIPLKPNRSQRYFFENRTNKDLILKYRQGGVSTGLLADYFLDCIIPDPVTGLSNVAAVLFSYDDESTQRLLAKVDTFYANLPEPKPYMSRDSMHLKTFPELGSRLYIGTAGARVAGLGDTINRAHFSEYAYWADNQAKRIREGVEQAVPLGGKITIENTANGEGGEFYDMWSDEDSAYGKIFLPWYWHEEYRLPEGSLFTNEQDRGKIEFTDEEVDVMGKYGLDEEQVRWRRMKKRETKEMFPQWYPEDPITCFLSSGGSIFSENIIRYLSSLCCRAPVEDDALRQWELPQSGEKYVVGVDASDPDPTKVSPQADYCGAVVMSSKFRHVATLRGRWEPHAFASRLAKLGGMYNGAYLIVERNNVGSAVLTCLEQIERYPYMHKTAGRLGWVANAPSKIALVSLLKEMVESFGVYTRDDVLVRELRSFRKLEGAKYGAKAGAHDDLVICLGLALEAMTRSAGVIQVDTSSRSGAYGWAAKGW</sequence>